<evidence type="ECO:0000313" key="11">
    <source>
        <dbReference type="Proteomes" id="UP000093796"/>
    </source>
</evidence>
<evidence type="ECO:0000256" key="6">
    <source>
        <dbReference type="ARBA" id="ARBA00023136"/>
    </source>
</evidence>
<dbReference type="PATRIC" id="fig|438.15.peg.2011"/>
<dbReference type="eggNOG" id="COG1463">
    <property type="taxonomic scope" value="Bacteria"/>
</dbReference>
<dbReference type="Proteomes" id="UP000093796">
    <property type="component" value="Unassembled WGS sequence"/>
</dbReference>
<dbReference type="InterPro" id="IPR051800">
    <property type="entry name" value="PqiA-PqiB_transport"/>
</dbReference>
<keyword evidence="4 8" id="KW-0812">Transmembrane</keyword>
<keyword evidence="6 8" id="KW-0472">Membrane</keyword>
<feature type="compositionally biased region" description="Gly residues" evidence="7">
    <location>
        <begin position="1"/>
        <end position="10"/>
    </location>
</feature>
<dbReference type="eggNOG" id="COG3008">
    <property type="taxonomic scope" value="Bacteria"/>
</dbReference>
<evidence type="ECO:0000256" key="4">
    <source>
        <dbReference type="ARBA" id="ARBA00022692"/>
    </source>
</evidence>
<reference evidence="10 11" key="1">
    <citation type="submission" date="2016-05" db="EMBL/GenBank/DDBJ databases">
        <title>Genome sequencing of Acetobacter pasteurianus strain SRCM100623.</title>
        <authorList>
            <person name="Song Y.R."/>
        </authorList>
    </citation>
    <scope>NUCLEOTIDE SEQUENCE [LARGE SCALE GENOMIC DNA]</scope>
    <source>
        <strain evidence="10 11">SRCM100623</strain>
    </source>
</reference>
<comment type="subcellular location">
    <subcellularLocation>
        <location evidence="1">Cell inner membrane</location>
    </subcellularLocation>
</comment>
<dbReference type="GO" id="GO:0005886">
    <property type="term" value="C:plasma membrane"/>
    <property type="evidence" value="ECO:0007669"/>
    <property type="project" value="UniProtKB-SubCell"/>
</dbReference>
<feature type="transmembrane region" description="Helical" evidence="8">
    <location>
        <begin position="36"/>
        <end position="55"/>
    </location>
</feature>
<accession>A0A1A0DAX0</accession>
<proteinExistence type="predicted"/>
<dbReference type="Pfam" id="PF02470">
    <property type="entry name" value="MlaD"/>
    <property type="match status" value="3"/>
</dbReference>
<dbReference type="PANTHER" id="PTHR30462">
    <property type="entry name" value="INTERMEMBRANE TRANSPORT PROTEIN PQIB-RELATED"/>
    <property type="match status" value="1"/>
</dbReference>
<evidence type="ECO:0000256" key="2">
    <source>
        <dbReference type="ARBA" id="ARBA00022475"/>
    </source>
</evidence>
<dbReference type="AlphaFoldDB" id="A0A1A0DAX0"/>
<dbReference type="EMBL" id="LYUD01000102">
    <property type="protein sequence ID" value="OAZ72175.1"/>
    <property type="molecule type" value="Genomic_DNA"/>
</dbReference>
<dbReference type="InterPro" id="IPR003399">
    <property type="entry name" value="Mce/MlaD"/>
</dbReference>
<dbReference type="PANTHER" id="PTHR30462:SF0">
    <property type="entry name" value="INTERMEMBRANE TRANSPORT PROTEIN YEBT"/>
    <property type="match status" value="1"/>
</dbReference>
<comment type="caution">
    <text evidence="10">The sequence shown here is derived from an EMBL/GenBank/DDBJ whole genome shotgun (WGS) entry which is preliminary data.</text>
</comment>
<feature type="region of interest" description="Disordered" evidence="7">
    <location>
        <begin position="1"/>
        <end position="24"/>
    </location>
</feature>
<keyword evidence="5 8" id="KW-1133">Transmembrane helix</keyword>
<evidence type="ECO:0000256" key="1">
    <source>
        <dbReference type="ARBA" id="ARBA00004533"/>
    </source>
</evidence>
<keyword evidence="2" id="KW-1003">Cell membrane</keyword>
<protein>
    <submittedName>
        <fullName evidence="10">Paraquat-inducible protein</fullName>
    </submittedName>
</protein>
<feature type="domain" description="Mce/MlaD" evidence="9">
    <location>
        <begin position="324"/>
        <end position="415"/>
    </location>
</feature>
<keyword evidence="3" id="KW-0997">Cell inner membrane</keyword>
<name>A0A1A0DAX0_ACEPA</name>
<sequence>MGQHGAGQGVNGHSHNHFSPPEGESAQDALVRRIRFSIIWIIPIVSVLIAGFLVWRSFMDNGPEITVVFDTADGLTSGQTQVKNKSVVLGTVEGVSLTDDLRHVKVRIRMNKGTNDMLTDSGRFWVVRPRINGASITGLETLMSGAYIAFDPGLNKNGHPAGKRTTTFEGLEAPPGVRSDQPGRIYTLVAGNIGSIGQGAPVFFRDVDVGEVLGYTMPPGGRGPVMIQIFVREPYDHYLNTNSRFWNVSGVKVGFGAGGLKVQLQSLQALFSGGVAFGLPPVAESRLHPASEAPANTVFKLYDTHEDADNAGYRERVPLATYVMSSVKGLDVGSQVTMFGIQVGNVTSVKLDLSSNPGHPRVRIGMEVQPERVLSPAELRNNNLTDMFRTLVANGLRASTDSVSFLTGEGMISLNFIKNPAPATTSMEGPTLVIPSQAGGMGGIMDSLSTITSRLAAMPFEQIGTNANNLLAHADQTLVSPDVKQSLIGLRNSMQNLQALTHDLRNGMAPLSKRLPEMAQQLDQTLQNANRLLASYGGNSDFHRNLQSMVVQLGQTARSLRFLSDFLTNHPSALLSGR</sequence>
<evidence type="ECO:0000259" key="9">
    <source>
        <dbReference type="Pfam" id="PF02470"/>
    </source>
</evidence>
<evidence type="ECO:0000256" key="7">
    <source>
        <dbReference type="SAM" id="MobiDB-lite"/>
    </source>
</evidence>
<evidence type="ECO:0000313" key="10">
    <source>
        <dbReference type="EMBL" id="OAZ72175.1"/>
    </source>
</evidence>
<feature type="domain" description="Mce/MlaD" evidence="9">
    <location>
        <begin position="183"/>
        <end position="244"/>
    </location>
</feature>
<feature type="domain" description="Mce/MlaD" evidence="9">
    <location>
        <begin position="62"/>
        <end position="153"/>
    </location>
</feature>
<evidence type="ECO:0000256" key="5">
    <source>
        <dbReference type="ARBA" id="ARBA00022989"/>
    </source>
</evidence>
<gene>
    <name evidence="10" type="ORF">SRCM100623_01806</name>
</gene>
<organism evidence="10 11">
    <name type="scientific">Acetobacter pasteurianus</name>
    <name type="common">Acetobacter turbidans</name>
    <dbReference type="NCBI Taxonomy" id="438"/>
    <lineage>
        <taxon>Bacteria</taxon>
        <taxon>Pseudomonadati</taxon>
        <taxon>Pseudomonadota</taxon>
        <taxon>Alphaproteobacteria</taxon>
        <taxon>Acetobacterales</taxon>
        <taxon>Acetobacteraceae</taxon>
        <taxon>Acetobacter</taxon>
    </lineage>
</organism>
<evidence type="ECO:0000256" key="8">
    <source>
        <dbReference type="SAM" id="Phobius"/>
    </source>
</evidence>
<evidence type="ECO:0000256" key="3">
    <source>
        <dbReference type="ARBA" id="ARBA00022519"/>
    </source>
</evidence>